<evidence type="ECO:0000256" key="1">
    <source>
        <dbReference type="PIRSR" id="PIRSR610347-1"/>
    </source>
</evidence>
<feature type="region of interest" description="Disordered" evidence="4">
    <location>
        <begin position="513"/>
        <end position="554"/>
    </location>
</feature>
<dbReference type="EMBL" id="ML119110">
    <property type="protein sequence ID" value="RPB16112.1"/>
    <property type="molecule type" value="Genomic_DNA"/>
</dbReference>
<feature type="compositionally biased region" description="Basic and acidic residues" evidence="4">
    <location>
        <begin position="745"/>
        <end position="781"/>
    </location>
</feature>
<dbReference type="Pfam" id="PF06087">
    <property type="entry name" value="Tyr-DNA_phospho"/>
    <property type="match status" value="1"/>
</dbReference>
<feature type="compositionally biased region" description="Low complexity" evidence="4">
    <location>
        <begin position="196"/>
        <end position="211"/>
    </location>
</feature>
<feature type="binding site" evidence="2">
    <location>
        <position position="346"/>
    </location>
    <ligand>
        <name>substrate</name>
    </ligand>
</feature>
<feature type="region of interest" description="Disordered" evidence="4">
    <location>
        <begin position="105"/>
        <end position="156"/>
    </location>
</feature>
<keyword evidence="7" id="KW-1185">Reference proteome</keyword>
<feature type="region of interest" description="Disordered" evidence="4">
    <location>
        <begin position="171"/>
        <end position="245"/>
    </location>
</feature>
<protein>
    <submittedName>
        <fullName evidence="6">Phospholipase D/nuclease</fullName>
    </submittedName>
</protein>
<evidence type="ECO:0000256" key="3">
    <source>
        <dbReference type="PIRSR" id="PIRSR610347-3"/>
    </source>
</evidence>
<organism evidence="6 7">
    <name type="scientific">Morchella conica CCBAS932</name>
    <dbReference type="NCBI Taxonomy" id="1392247"/>
    <lineage>
        <taxon>Eukaryota</taxon>
        <taxon>Fungi</taxon>
        <taxon>Dikarya</taxon>
        <taxon>Ascomycota</taxon>
        <taxon>Pezizomycotina</taxon>
        <taxon>Pezizomycetes</taxon>
        <taxon>Pezizales</taxon>
        <taxon>Morchellaceae</taxon>
        <taxon>Morchella</taxon>
    </lineage>
</organism>
<name>A0A3N4L3K2_9PEZI</name>
<evidence type="ECO:0000256" key="4">
    <source>
        <dbReference type="SAM" id="MobiDB-lite"/>
    </source>
</evidence>
<feature type="compositionally biased region" description="Basic and acidic residues" evidence="4">
    <location>
        <begin position="105"/>
        <end position="117"/>
    </location>
</feature>
<feature type="site" description="Interaction with DNA" evidence="3">
    <location>
        <position position="648"/>
    </location>
</feature>
<dbReference type="STRING" id="1392247.A0A3N4L3K2"/>
<dbReference type="GO" id="GO:0005634">
    <property type="term" value="C:nucleus"/>
    <property type="evidence" value="ECO:0007669"/>
    <property type="project" value="InterPro"/>
</dbReference>
<evidence type="ECO:0000313" key="6">
    <source>
        <dbReference type="EMBL" id="RPB16112.1"/>
    </source>
</evidence>
<dbReference type="Proteomes" id="UP000277580">
    <property type="component" value="Unassembled WGS sequence"/>
</dbReference>
<dbReference type="PANTHER" id="PTHR12415:SF4">
    <property type="entry name" value="TYROSYL-DNA PHOSPHODIESTERASE DOMAIN-CONTAINING PROTEIN"/>
    <property type="match status" value="1"/>
</dbReference>
<feature type="binding site" evidence="2">
    <location>
        <position position="619"/>
    </location>
    <ligand>
        <name>substrate</name>
    </ligand>
</feature>
<feature type="active site" description="Nucleophile" evidence="1">
    <location>
        <position position="344"/>
    </location>
</feature>
<sequence length="789" mass="88709">MLSSLLSRLAPRPVLCSATQRVFPTHNALYLSTTTTIFNANTGAPPVNNQTGKSPEYYRRKVRKQNYWDDLRQRMENLENEDPYVISDSDGEDMLAHAIKLSLEKSPEKSSGKRKSEAIVISDDESDGQTSSRKVAKGSKAEPAKEGGGMSSMGMDRAQMERERLKRLGRGDLVSAIGGQQKSFGEQQKRGDRNPSSSTITITGSAAAAATVESLKRTKTTSSDTSSSVVKSEGTKLTGPNPMNLPFPQGVVKKTWVLGQPRNGDDIKFEEIFDPNTIYGAVLSAYQWDFEWVFSKIPPRKLQRFIMIVQARRDEDKQQYISMFKEFPRADAVFPDMEDISSMHSKLQLLFHKRADTGEDWLRIVLPTANLTSYDWGETGTMENMVFIIDLPRLPTPEVSRLQFPTELLRFCEAQKIPQDVLRRFSQYDFSATAHMAFIHSIGGAHYDEDIRLNTGYPGLGKAIKELGYASPKGHEIDFVTASLGATHNDFIVNMYNTAMGCDGTAEVLRRPLIQEPKKKGVKRKKTPPRGKGRPAQDSDETASEEPLEIDEEETSWTRVKERFRVYFPSRETVRRSFGGLNGGGTITFVQDQWRDPEYPKSILRDCESVRTGLVMHSKIMFVRPPVQLETAGGKLDAWAYVGSANLSESAWGKLILNRAVAVPKIKIKCKNWECGVVIPIFARPEQSSGQTLSGEPVPARTEPLGLEVFEKTVPVPMITPAEPLGGVRPPWFFAEIHEIRRKDLKDEHKKVKMQARLERRGERHQSRSPDHRSTPKEWSKRGRRSLTP</sequence>
<proteinExistence type="predicted"/>
<dbReference type="InterPro" id="IPR001736">
    <property type="entry name" value="PLipase_D/transphosphatidylase"/>
</dbReference>
<evidence type="ECO:0000256" key="2">
    <source>
        <dbReference type="PIRSR" id="PIRSR610347-2"/>
    </source>
</evidence>
<feature type="domain" description="PLD phosphodiesterase" evidence="5">
    <location>
        <begin position="612"/>
        <end position="651"/>
    </location>
</feature>
<dbReference type="CDD" id="cd09122">
    <property type="entry name" value="PLDc_Tdp1_1"/>
    <property type="match status" value="1"/>
</dbReference>
<dbReference type="PANTHER" id="PTHR12415">
    <property type="entry name" value="TYROSYL-DNA PHOSPHODIESTERASE 1"/>
    <property type="match status" value="1"/>
</dbReference>
<dbReference type="InterPro" id="IPR010347">
    <property type="entry name" value="Tdp1"/>
</dbReference>
<evidence type="ECO:0000259" key="5">
    <source>
        <dbReference type="PROSITE" id="PS50035"/>
    </source>
</evidence>
<dbReference type="Gene3D" id="3.30.870.10">
    <property type="entry name" value="Endonuclease Chain A"/>
    <property type="match status" value="2"/>
</dbReference>
<feature type="region of interest" description="Disordered" evidence="4">
    <location>
        <begin position="745"/>
        <end position="789"/>
    </location>
</feature>
<accession>A0A3N4L3K2</accession>
<feature type="compositionally biased region" description="Basic residues" evidence="4">
    <location>
        <begin position="520"/>
        <end position="533"/>
    </location>
</feature>
<dbReference type="SUPFAM" id="SSF56024">
    <property type="entry name" value="Phospholipase D/nuclease"/>
    <property type="match status" value="2"/>
</dbReference>
<evidence type="ECO:0000313" key="7">
    <source>
        <dbReference type="Proteomes" id="UP000277580"/>
    </source>
</evidence>
<dbReference type="AlphaFoldDB" id="A0A3N4L3K2"/>
<dbReference type="GO" id="GO:0003697">
    <property type="term" value="F:single-stranded DNA binding"/>
    <property type="evidence" value="ECO:0007669"/>
    <property type="project" value="TreeGrafter"/>
</dbReference>
<dbReference type="OrthoDB" id="47785at2759"/>
<reference evidence="6 7" key="1">
    <citation type="journal article" date="2018" name="Nat. Ecol. Evol.">
        <title>Pezizomycetes genomes reveal the molecular basis of ectomycorrhizal truffle lifestyle.</title>
        <authorList>
            <person name="Murat C."/>
            <person name="Payen T."/>
            <person name="Noel B."/>
            <person name="Kuo A."/>
            <person name="Morin E."/>
            <person name="Chen J."/>
            <person name="Kohler A."/>
            <person name="Krizsan K."/>
            <person name="Balestrini R."/>
            <person name="Da Silva C."/>
            <person name="Montanini B."/>
            <person name="Hainaut M."/>
            <person name="Levati E."/>
            <person name="Barry K.W."/>
            <person name="Belfiori B."/>
            <person name="Cichocki N."/>
            <person name="Clum A."/>
            <person name="Dockter R.B."/>
            <person name="Fauchery L."/>
            <person name="Guy J."/>
            <person name="Iotti M."/>
            <person name="Le Tacon F."/>
            <person name="Lindquist E.A."/>
            <person name="Lipzen A."/>
            <person name="Malagnac F."/>
            <person name="Mello A."/>
            <person name="Molinier V."/>
            <person name="Miyauchi S."/>
            <person name="Poulain J."/>
            <person name="Riccioni C."/>
            <person name="Rubini A."/>
            <person name="Sitrit Y."/>
            <person name="Splivallo R."/>
            <person name="Traeger S."/>
            <person name="Wang M."/>
            <person name="Zifcakova L."/>
            <person name="Wipf D."/>
            <person name="Zambonelli A."/>
            <person name="Paolocci F."/>
            <person name="Nowrousian M."/>
            <person name="Ottonello S."/>
            <person name="Baldrian P."/>
            <person name="Spatafora J.W."/>
            <person name="Henrissat B."/>
            <person name="Nagy L.G."/>
            <person name="Aury J.M."/>
            <person name="Wincker P."/>
            <person name="Grigoriev I.V."/>
            <person name="Bonfante P."/>
            <person name="Martin F.M."/>
        </authorList>
    </citation>
    <scope>NUCLEOTIDE SEQUENCE [LARGE SCALE GENOMIC DNA]</scope>
    <source>
        <strain evidence="6 7">CCBAS932</strain>
    </source>
</reference>
<dbReference type="GO" id="GO:0017005">
    <property type="term" value="F:3'-tyrosyl-DNA phosphodiesterase activity"/>
    <property type="evidence" value="ECO:0007669"/>
    <property type="project" value="TreeGrafter"/>
</dbReference>
<dbReference type="PROSITE" id="PS50035">
    <property type="entry name" value="PLD"/>
    <property type="match status" value="1"/>
</dbReference>
<feature type="active site" description="Proton donor/acceptor" evidence="1">
    <location>
        <position position="617"/>
    </location>
</feature>
<feature type="compositionally biased region" description="Low complexity" evidence="4">
    <location>
        <begin position="220"/>
        <end position="232"/>
    </location>
</feature>
<gene>
    <name evidence="6" type="ORF">P167DRAFT_500905</name>
</gene>
<dbReference type="GO" id="GO:0003690">
    <property type="term" value="F:double-stranded DNA binding"/>
    <property type="evidence" value="ECO:0007669"/>
    <property type="project" value="TreeGrafter"/>
</dbReference>
<dbReference type="InParanoid" id="A0A3N4L3K2"/>
<dbReference type="GO" id="GO:0006281">
    <property type="term" value="P:DNA repair"/>
    <property type="evidence" value="ECO:0007669"/>
    <property type="project" value="InterPro"/>
</dbReference>
<feature type="compositionally biased region" description="Acidic residues" evidence="4">
    <location>
        <begin position="538"/>
        <end position="554"/>
    </location>
</feature>